<gene>
    <name evidence="1" type="ORF">LV75_006723</name>
</gene>
<dbReference type="EMBL" id="JAMTCO010000021">
    <property type="protein sequence ID" value="MCP2274189.1"/>
    <property type="molecule type" value="Genomic_DNA"/>
</dbReference>
<proteinExistence type="predicted"/>
<evidence type="ECO:0000313" key="1">
    <source>
        <dbReference type="EMBL" id="MCP2274189.1"/>
    </source>
</evidence>
<reference evidence="1 2" key="1">
    <citation type="submission" date="2022-06" db="EMBL/GenBank/DDBJ databases">
        <title>Genomic Encyclopedia of Archaeal and Bacterial Type Strains, Phase II (KMG-II): from individual species to whole genera.</title>
        <authorList>
            <person name="Goeker M."/>
        </authorList>
    </citation>
    <scope>NUCLEOTIDE SEQUENCE [LARGE SCALE GENOMIC DNA]</scope>
    <source>
        <strain evidence="1 2">DSM 44255</strain>
    </source>
</reference>
<keyword evidence="2" id="KW-1185">Reference proteome</keyword>
<organism evidence="1 2">
    <name type="scientific">Actinokineospora diospyrosa</name>
    <dbReference type="NCBI Taxonomy" id="103728"/>
    <lineage>
        <taxon>Bacteria</taxon>
        <taxon>Bacillati</taxon>
        <taxon>Actinomycetota</taxon>
        <taxon>Actinomycetes</taxon>
        <taxon>Pseudonocardiales</taxon>
        <taxon>Pseudonocardiaceae</taxon>
        <taxon>Actinokineospora</taxon>
    </lineage>
</organism>
<evidence type="ECO:0000313" key="2">
    <source>
        <dbReference type="Proteomes" id="UP001205185"/>
    </source>
</evidence>
<evidence type="ECO:0008006" key="3">
    <source>
        <dbReference type="Google" id="ProtNLM"/>
    </source>
</evidence>
<dbReference type="Proteomes" id="UP001205185">
    <property type="component" value="Unassembled WGS sequence"/>
</dbReference>
<comment type="caution">
    <text evidence="1">The sequence shown here is derived from an EMBL/GenBank/DDBJ whole genome shotgun (WGS) entry which is preliminary data.</text>
</comment>
<name>A0ABT1INS7_9PSEU</name>
<protein>
    <recommendedName>
        <fullName evidence="3">Universal stress protein family protein</fullName>
    </recommendedName>
</protein>
<sequence>MTVGRDILAVVVAVDSPLGRVARAVDVLSSHVPAVAQPLVCSFCVGSGWPCRSFLDAAQHVNDRGVDVGMVVPVDLHPVLWPQKKPAARVS</sequence>
<accession>A0ABT1INS7</accession>